<dbReference type="Gene3D" id="3.30.70.380">
    <property type="entry name" value="Ferrodoxin-fold anticodon-binding domain"/>
    <property type="match status" value="1"/>
</dbReference>
<dbReference type="CDD" id="cd02796">
    <property type="entry name" value="tRNA_bind_bactPheRS"/>
    <property type="match status" value="1"/>
</dbReference>
<dbReference type="InterPro" id="IPR005121">
    <property type="entry name" value="Fdx_antiC-bd"/>
</dbReference>
<dbReference type="GO" id="GO:0000049">
    <property type="term" value="F:tRNA binding"/>
    <property type="evidence" value="ECO:0007669"/>
    <property type="project" value="UniProtKB-UniRule"/>
</dbReference>
<comment type="subcellular location">
    <subcellularLocation>
        <location evidence="1 15">Cytoplasm</location>
    </subcellularLocation>
</comment>
<organism evidence="20 21">
    <name type="scientific">Brooklawnia propionicigenes</name>
    <dbReference type="NCBI Taxonomy" id="3041175"/>
    <lineage>
        <taxon>Bacteria</taxon>
        <taxon>Bacillati</taxon>
        <taxon>Actinomycetota</taxon>
        <taxon>Actinomycetes</taxon>
        <taxon>Propionibacteriales</taxon>
        <taxon>Propionibacteriaceae</taxon>
        <taxon>Brooklawnia</taxon>
    </lineage>
</organism>
<evidence type="ECO:0000256" key="14">
    <source>
        <dbReference type="ARBA" id="ARBA00049255"/>
    </source>
</evidence>
<evidence type="ECO:0000256" key="2">
    <source>
        <dbReference type="ARBA" id="ARBA00008653"/>
    </source>
</evidence>
<dbReference type="InterPro" id="IPR005147">
    <property type="entry name" value="tRNA_synthase_B5-dom"/>
</dbReference>
<dbReference type="Gene3D" id="3.30.930.10">
    <property type="entry name" value="Bira Bifunctional Protein, Domain 2"/>
    <property type="match status" value="1"/>
</dbReference>
<dbReference type="Proteomes" id="UP001431656">
    <property type="component" value="Chromosome"/>
</dbReference>
<evidence type="ECO:0000256" key="8">
    <source>
        <dbReference type="ARBA" id="ARBA00022741"/>
    </source>
</evidence>
<evidence type="ECO:0000256" key="13">
    <source>
        <dbReference type="ARBA" id="ARBA00023146"/>
    </source>
</evidence>
<evidence type="ECO:0000256" key="9">
    <source>
        <dbReference type="ARBA" id="ARBA00022840"/>
    </source>
</evidence>
<dbReference type="Pfam" id="PF01588">
    <property type="entry name" value="tRNA_bind"/>
    <property type="match status" value="1"/>
</dbReference>
<dbReference type="Gene3D" id="3.50.40.10">
    <property type="entry name" value="Phenylalanyl-trna Synthetase, Chain B, domain 3"/>
    <property type="match status" value="1"/>
</dbReference>
<keyword evidence="11 16" id="KW-0694">RNA-binding</keyword>
<reference evidence="20" key="1">
    <citation type="journal article" date="2024" name="Int. J. Syst. Evol. Microbiol.">
        <title>Brooklawnia propionicigenes sp. nov., a facultatively anaerobic, propionate-producing bacterium isolated from a methanogenic reactor treating waste from cattle farms.</title>
        <authorList>
            <person name="Akita Y."/>
            <person name="Ueki A."/>
            <person name="Tonouchi A."/>
            <person name="Sugawara Y."/>
            <person name="Honma S."/>
            <person name="Kaku N."/>
            <person name="Ueki K."/>
        </authorList>
    </citation>
    <scope>NUCLEOTIDE SEQUENCE</scope>
    <source>
        <strain evidence="20">SH051</strain>
    </source>
</reference>
<dbReference type="InterPro" id="IPR041616">
    <property type="entry name" value="PheRS_beta_core"/>
</dbReference>
<dbReference type="SUPFAM" id="SSF46955">
    <property type="entry name" value="Putative DNA-binding domain"/>
    <property type="match status" value="1"/>
</dbReference>
<keyword evidence="13 15" id="KW-0030">Aminoacyl-tRNA synthetase</keyword>
<feature type="binding site" evidence="15">
    <location>
        <position position="462"/>
    </location>
    <ligand>
        <name>Mg(2+)</name>
        <dbReference type="ChEBI" id="CHEBI:18420"/>
        <note>shared with alpha subunit</note>
    </ligand>
</feature>
<evidence type="ECO:0000256" key="6">
    <source>
        <dbReference type="ARBA" id="ARBA00022598"/>
    </source>
</evidence>
<dbReference type="PANTHER" id="PTHR10947">
    <property type="entry name" value="PHENYLALANYL-TRNA SYNTHETASE BETA CHAIN AND LEUCINE-RICH REPEAT-CONTAINING PROTEIN 47"/>
    <property type="match status" value="1"/>
</dbReference>
<dbReference type="Gene3D" id="3.30.56.10">
    <property type="match status" value="2"/>
</dbReference>
<dbReference type="GO" id="GO:0006432">
    <property type="term" value="P:phenylalanyl-tRNA aminoacylation"/>
    <property type="evidence" value="ECO:0007669"/>
    <property type="project" value="UniProtKB-UniRule"/>
</dbReference>
<dbReference type="SMART" id="SM00873">
    <property type="entry name" value="B3_4"/>
    <property type="match status" value="1"/>
</dbReference>
<comment type="similarity">
    <text evidence="2 15">Belongs to the phenylalanyl-tRNA synthetase beta subunit family. Type 1 subfamily.</text>
</comment>
<dbReference type="SMART" id="SM00874">
    <property type="entry name" value="B5"/>
    <property type="match status" value="1"/>
</dbReference>
<dbReference type="RefSeq" id="WP_286266947.1">
    <property type="nucleotide sequence ID" value="NZ_AP028056.1"/>
</dbReference>
<dbReference type="AlphaFoldDB" id="A0AAN0KA63"/>
<dbReference type="HAMAP" id="MF_00283">
    <property type="entry name" value="Phe_tRNA_synth_beta1"/>
    <property type="match status" value="1"/>
</dbReference>
<evidence type="ECO:0000259" key="19">
    <source>
        <dbReference type="PROSITE" id="PS51483"/>
    </source>
</evidence>
<dbReference type="GO" id="GO:0009328">
    <property type="term" value="C:phenylalanine-tRNA ligase complex"/>
    <property type="evidence" value="ECO:0007669"/>
    <property type="project" value="TreeGrafter"/>
</dbReference>
<accession>A0AAN0KA63</accession>
<evidence type="ECO:0000313" key="21">
    <source>
        <dbReference type="Proteomes" id="UP001431656"/>
    </source>
</evidence>
<evidence type="ECO:0000256" key="16">
    <source>
        <dbReference type="PROSITE-ProRule" id="PRU00209"/>
    </source>
</evidence>
<evidence type="ECO:0000256" key="10">
    <source>
        <dbReference type="ARBA" id="ARBA00022842"/>
    </source>
</evidence>
<dbReference type="SUPFAM" id="SSF55681">
    <property type="entry name" value="Class II aaRS and biotin synthetases"/>
    <property type="match status" value="1"/>
</dbReference>
<dbReference type="PROSITE" id="PS50886">
    <property type="entry name" value="TRBD"/>
    <property type="match status" value="1"/>
</dbReference>
<evidence type="ECO:0000313" key="20">
    <source>
        <dbReference type="EMBL" id="BEH01040.1"/>
    </source>
</evidence>
<feature type="binding site" evidence="15">
    <location>
        <position position="471"/>
    </location>
    <ligand>
        <name>Mg(2+)</name>
        <dbReference type="ChEBI" id="CHEBI:18420"/>
        <note>shared with alpha subunit</note>
    </ligand>
</feature>
<evidence type="ECO:0000256" key="3">
    <source>
        <dbReference type="ARBA" id="ARBA00011209"/>
    </source>
</evidence>
<keyword evidence="5 16" id="KW-0820">tRNA-binding</keyword>
<dbReference type="Pfam" id="PF17759">
    <property type="entry name" value="tRNA_synthFbeta"/>
    <property type="match status" value="1"/>
</dbReference>
<dbReference type="InterPro" id="IPR012340">
    <property type="entry name" value="NA-bd_OB-fold"/>
</dbReference>
<dbReference type="InterPro" id="IPR002547">
    <property type="entry name" value="tRNA-bd_dom"/>
</dbReference>
<dbReference type="GO" id="GO:0004826">
    <property type="term" value="F:phenylalanine-tRNA ligase activity"/>
    <property type="evidence" value="ECO:0007669"/>
    <property type="project" value="UniProtKB-UniRule"/>
</dbReference>
<dbReference type="PROSITE" id="PS51447">
    <property type="entry name" value="FDX_ACB"/>
    <property type="match status" value="1"/>
</dbReference>
<dbReference type="EC" id="6.1.1.20" evidence="15"/>
<dbReference type="InterPro" id="IPR045060">
    <property type="entry name" value="Phe-tRNA-ligase_IIc_bsu"/>
</dbReference>
<feature type="domain" description="B5" evidence="19">
    <location>
        <begin position="408"/>
        <end position="484"/>
    </location>
</feature>
<keyword evidence="10 15" id="KW-0460">Magnesium</keyword>
<keyword evidence="21" id="KW-1185">Reference proteome</keyword>
<evidence type="ECO:0000256" key="15">
    <source>
        <dbReference type="HAMAP-Rule" id="MF_00283"/>
    </source>
</evidence>
<sequence length="831" mass="87944">MRVPMSWLREMVALPAAVTTQQVADALTRVGLQVERIEVTGAEVSGPVVVGRVLESVDEPQKNGKVIRWCQVDVGEAEPRGIVCGAHNFAAGDAVVVALPGAVLPGGFAISARKTYGHISDGMICAVDELGIGEDHTGILVLPELVDGKPPTLGADAMDLLQARDEVLEIDVTPDCGYCLSMRGMARETAQAFGVEFTDPYAEVVATQTDAGYPVRLDSSNCSLFSALTITGVDPQAPTPLWMSHRLAAAGMRSISLNVDITNYVMLESGQPLHAYDADALQGTIVVRQAVDGEHLVTLDDVDRTLSAEDLLITDDSGPIGLAGVMGGRTTELSASTRNIVLEAAHFDPASIGRTFRRHKLASEASVRFARGVDPALPLAAAQAAARLMAELGGGKLADDYTLTGEVPVMPTQRIRADLPARILGAQISAQQVVDVLRASCVEVTEQPDGWLDLVPPTWRGDLVDPYDYVEEVGCKLGLELITAEVPRAAAGRGLSFEQRSRRAVLAAIAQAGFAELITLPFISSEELDKLGLSPDDPRRALVQLANPLADTQPFMRTTLLPGLFTAVARNTSRSQDDLALFECGSVFWANGSAPAPVPDVSHRPSDAEIKAVTGNLPDQPRMLAAVLTGNWLPAGWQHPAIRADWTHAVYFAETAASALGSTLVRRAVAHTPWHPGRCAELGVQVGDQLVVIGHAGELHPSVVKAYGLPERACAVELNLDVLIATAPRGGEIAPLSSYPMTKQDVALIVDVDVPAAEVQRALIDGAGELLESIRLFDIYTGAQIGEGKKSLAFALGFRAADRTLTEAEAAVAREAAVAKAAQDCGASQRA</sequence>
<dbReference type="SUPFAM" id="SSF56037">
    <property type="entry name" value="PheT/TilS domain"/>
    <property type="match status" value="1"/>
</dbReference>
<dbReference type="NCBIfam" id="TIGR00472">
    <property type="entry name" value="pheT_bact"/>
    <property type="match status" value="1"/>
</dbReference>
<evidence type="ECO:0000256" key="5">
    <source>
        <dbReference type="ARBA" id="ARBA00022555"/>
    </source>
</evidence>
<feature type="domain" description="TRNA-binding" evidence="17">
    <location>
        <begin position="42"/>
        <end position="152"/>
    </location>
</feature>
<evidence type="ECO:0000259" key="18">
    <source>
        <dbReference type="PROSITE" id="PS51447"/>
    </source>
</evidence>
<comment type="cofactor">
    <cofactor evidence="15">
        <name>Mg(2+)</name>
        <dbReference type="ChEBI" id="CHEBI:18420"/>
    </cofactor>
    <text evidence="15">Binds 2 magnesium ions per tetramer.</text>
</comment>
<evidence type="ECO:0000256" key="4">
    <source>
        <dbReference type="ARBA" id="ARBA00022490"/>
    </source>
</evidence>
<dbReference type="SUPFAM" id="SSF50249">
    <property type="entry name" value="Nucleic acid-binding proteins"/>
    <property type="match status" value="1"/>
</dbReference>
<dbReference type="InterPro" id="IPR045864">
    <property type="entry name" value="aa-tRNA-synth_II/BPL/LPL"/>
</dbReference>
<dbReference type="InterPro" id="IPR004532">
    <property type="entry name" value="Phe-tRNA-ligase_IIc_bsu_bact"/>
</dbReference>
<evidence type="ECO:0000259" key="17">
    <source>
        <dbReference type="PROSITE" id="PS50886"/>
    </source>
</evidence>
<keyword evidence="8 15" id="KW-0547">Nucleotide-binding</keyword>
<dbReference type="GO" id="GO:0005524">
    <property type="term" value="F:ATP binding"/>
    <property type="evidence" value="ECO:0007669"/>
    <property type="project" value="UniProtKB-UniRule"/>
</dbReference>
<name>A0AAN0KA63_9ACTN</name>
<dbReference type="GO" id="GO:0000287">
    <property type="term" value="F:magnesium ion binding"/>
    <property type="evidence" value="ECO:0007669"/>
    <property type="project" value="UniProtKB-UniRule"/>
</dbReference>
<protein>
    <recommendedName>
        <fullName evidence="15">Phenylalanine--tRNA ligase beta subunit</fullName>
        <ecNumber evidence="15">6.1.1.20</ecNumber>
    </recommendedName>
    <alternativeName>
        <fullName evidence="15">Phenylalanyl-tRNA synthetase beta subunit</fullName>
        <shortName evidence="15">PheRS</shortName>
    </alternativeName>
</protein>
<dbReference type="SMART" id="SM00896">
    <property type="entry name" value="FDX-ACB"/>
    <property type="match status" value="1"/>
</dbReference>
<dbReference type="EMBL" id="AP028056">
    <property type="protein sequence ID" value="BEH01040.1"/>
    <property type="molecule type" value="Genomic_DNA"/>
</dbReference>
<dbReference type="InterPro" id="IPR036690">
    <property type="entry name" value="Fdx_antiC-bd_sf"/>
</dbReference>
<dbReference type="PROSITE" id="PS51483">
    <property type="entry name" value="B5"/>
    <property type="match status" value="1"/>
</dbReference>
<dbReference type="SUPFAM" id="SSF54991">
    <property type="entry name" value="Anticodon-binding domain of PheRS"/>
    <property type="match status" value="1"/>
</dbReference>
<feature type="domain" description="FDX-ACB" evidence="18">
    <location>
        <begin position="737"/>
        <end position="830"/>
    </location>
</feature>
<dbReference type="Pfam" id="PF03147">
    <property type="entry name" value="FDX-ACB"/>
    <property type="match status" value="1"/>
</dbReference>
<feature type="binding site" evidence="15">
    <location>
        <position position="468"/>
    </location>
    <ligand>
        <name>Mg(2+)</name>
        <dbReference type="ChEBI" id="CHEBI:18420"/>
        <note>shared with alpha subunit</note>
    </ligand>
</feature>
<dbReference type="InterPro" id="IPR033714">
    <property type="entry name" value="tRNA_bind_bactPheRS"/>
</dbReference>
<evidence type="ECO:0000256" key="11">
    <source>
        <dbReference type="ARBA" id="ARBA00022884"/>
    </source>
</evidence>
<dbReference type="InterPro" id="IPR009061">
    <property type="entry name" value="DNA-bd_dom_put_sf"/>
</dbReference>
<dbReference type="InterPro" id="IPR020825">
    <property type="entry name" value="Phe-tRNA_synthase-like_B3/B4"/>
</dbReference>
<keyword evidence="12 15" id="KW-0648">Protein biosynthesis</keyword>
<dbReference type="FunFam" id="3.30.70.380:FF:000001">
    <property type="entry name" value="Phenylalanine--tRNA ligase beta subunit"/>
    <property type="match status" value="1"/>
</dbReference>
<dbReference type="KEGG" id="broo:brsh051_03210"/>
<keyword evidence="4 15" id="KW-0963">Cytoplasm</keyword>
<keyword evidence="7 15" id="KW-0479">Metal-binding</keyword>
<comment type="subunit">
    <text evidence="3 15">Tetramer of two alpha and two beta subunits.</text>
</comment>
<gene>
    <name evidence="15 20" type="primary">pheT</name>
    <name evidence="20" type="ORF">brsh051_03210</name>
</gene>
<feature type="binding site" evidence="15">
    <location>
        <position position="472"/>
    </location>
    <ligand>
        <name>Mg(2+)</name>
        <dbReference type="ChEBI" id="CHEBI:18420"/>
        <note>shared with alpha subunit</note>
    </ligand>
</feature>
<dbReference type="Pfam" id="PF03483">
    <property type="entry name" value="B3_4"/>
    <property type="match status" value="1"/>
</dbReference>
<comment type="catalytic activity">
    <reaction evidence="14 15">
        <text>tRNA(Phe) + L-phenylalanine + ATP = L-phenylalanyl-tRNA(Phe) + AMP + diphosphate + H(+)</text>
        <dbReference type="Rhea" id="RHEA:19413"/>
        <dbReference type="Rhea" id="RHEA-COMP:9668"/>
        <dbReference type="Rhea" id="RHEA-COMP:9699"/>
        <dbReference type="ChEBI" id="CHEBI:15378"/>
        <dbReference type="ChEBI" id="CHEBI:30616"/>
        <dbReference type="ChEBI" id="CHEBI:33019"/>
        <dbReference type="ChEBI" id="CHEBI:58095"/>
        <dbReference type="ChEBI" id="CHEBI:78442"/>
        <dbReference type="ChEBI" id="CHEBI:78531"/>
        <dbReference type="ChEBI" id="CHEBI:456215"/>
        <dbReference type="EC" id="6.1.1.20"/>
    </reaction>
</comment>
<keyword evidence="6 15" id="KW-0436">Ligase</keyword>
<evidence type="ECO:0000256" key="7">
    <source>
        <dbReference type="ARBA" id="ARBA00022723"/>
    </source>
</evidence>
<evidence type="ECO:0000256" key="12">
    <source>
        <dbReference type="ARBA" id="ARBA00022917"/>
    </source>
</evidence>
<dbReference type="InterPro" id="IPR005146">
    <property type="entry name" value="B3/B4_tRNA-bd"/>
</dbReference>
<dbReference type="Pfam" id="PF03484">
    <property type="entry name" value="B5"/>
    <property type="match status" value="1"/>
</dbReference>
<proteinExistence type="inferred from homology"/>
<dbReference type="Gene3D" id="2.40.50.140">
    <property type="entry name" value="Nucleic acid-binding proteins"/>
    <property type="match status" value="1"/>
</dbReference>
<dbReference type="CDD" id="cd00769">
    <property type="entry name" value="PheRS_beta_core"/>
    <property type="match status" value="1"/>
</dbReference>
<dbReference type="PANTHER" id="PTHR10947:SF0">
    <property type="entry name" value="PHENYLALANINE--TRNA LIGASE BETA SUBUNIT"/>
    <property type="match status" value="1"/>
</dbReference>
<keyword evidence="9 15" id="KW-0067">ATP-binding</keyword>
<evidence type="ECO:0000256" key="1">
    <source>
        <dbReference type="ARBA" id="ARBA00004496"/>
    </source>
</evidence>